<sequence length="271" mass="28798">MDTAEVLALFDAQMRRAAVPQGAGGRSEQAGGVLRHVEGGADGWAGVLWSDLDEGTADAAVAAEAAWADGPQGRGLEFEWKLYAHDRPADLGARLRAAGFVPEPPETLMVAEVAALPQEPRLPAGVRLETVADAAGVERAAAAHESAFGTSAARLRARLLDQLEHAPQTLHLVVAMAGDLPVCSARMEFHPGTDFASLWGGGTVREWRGRGIYRALVAHRAGLAARRGVRYLQVDATDDSRPILQRLGFAPLTVTTPYLRPRPPAATEAPR</sequence>
<feature type="domain" description="N-acetyltransferase" evidence="1">
    <location>
        <begin position="126"/>
        <end position="271"/>
    </location>
</feature>
<accession>A0ABU7P7L0</accession>
<dbReference type="SUPFAM" id="SSF55729">
    <property type="entry name" value="Acyl-CoA N-acyltransferases (Nat)"/>
    <property type="match status" value="1"/>
</dbReference>
<gene>
    <name evidence="2" type="ORF">V2S66_07430</name>
</gene>
<dbReference type="RefSeq" id="WP_330793719.1">
    <property type="nucleotide sequence ID" value="NZ_JAZEWV010000004.1"/>
</dbReference>
<evidence type="ECO:0000313" key="2">
    <source>
        <dbReference type="EMBL" id="MEE4541801.1"/>
    </source>
</evidence>
<dbReference type="PROSITE" id="PS51186">
    <property type="entry name" value="GNAT"/>
    <property type="match status" value="1"/>
</dbReference>
<evidence type="ECO:0000313" key="3">
    <source>
        <dbReference type="Proteomes" id="UP001344658"/>
    </source>
</evidence>
<name>A0ABU7P7L0_9ACTN</name>
<dbReference type="InterPro" id="IPR000182">
    <property type="entry name" value="GNAT_dom"/>
</dbReference>
<organism evidence="2 3">
    <name type="scientific">Actinacidiphila polyblastidii</name>
    <dbReference type="NCBI Taxonomy" id="3110430"/>
    <lineage>
        <taxon>Bacteria</taxon>
        <taxon>Bacillati</taxon>
        <taxon>Actinomycetota</taxon>
        <taxon>Actinomycetes</taxon>
        <taxon>Kitasatosporales</taxon>
        <taxon>Streptomycetaceae</taxon>
        <taxon>Actinacidiphila</taxon>
    </lineage>
</organism>
<dbReference type="Gene3D" id="3.40.630.30">
    <property type="match status" value="1"/>
</dbReference>
<proteinExistence type="predicted"/>
<evidence type="ECO:0000259" key="1">
    <source>
        <dbReference type="PROSITE" id="PS51186"/>
    </source>
</evidence>
<dbReference type="CDD" id="cd04301">
    <property type="entry name" value="NAT_SF"/>
    <property type="match status" value="1"/>
</dbReference>
<reference evidence="2 3" key="1">
    <citation type="submission" date="2023-12" db="EMBL/GenBank/DDBJ databases">
        <title>Streptomyces sp. V4-01.</title>
        <authorList>
            <person name="Somphong A."/>
            <person name="Phongsopitanun W."/>
        </authorList>
    </citation>
    <scope>NUCLEOTIDE SEQUENCE [LARGE SCALE GENOMIC DNA]</scope>
    <source>
        <strain evidence="2 3">V4-01</strain>
    </source>
</reference>
<protein>
    <submittedName>
        <fullName evidence="2">GNAT family N-acetyltransferase</fullName>
    </submittedName>
</protein>
<keyword evidence="3" id="KW-1185">Reference proteome</keyword>
<dbReference type="Proteomes" id="UP001344658">
    <property type="component" value="Unassembled WGS sequence"/>
</dbReference>
<dbReference type="EMBL" id="JAZEWV010000004">
    <property type="protein sequence ID" value="MEE4541801.1"/>
    <property type="molecule type" value="Genomic_DNA"/>
</dbReference>
<comment type="caution">
    <text evidence="2">The sequence shown here is derived from an EMBL/GenBank/DDBJ whole genome shotgun (WGS) entry which is preliminary data.</text>
</comment>
<dbReference type="InterPro" id="IPR016181">
    <property type="entry name" value="Acyl_CoA_acyltransferase"/>
</dbReference>